<keyword evidence="4" id="KW-1185">Reference proteome</keyword>
<comment type="caution">
    <text evidence="3">The sequence shown here is derived from an EMBL/GenBank/DDBJ whole genome shotgun (WGS) entry which is preliminary data.</text>
</comment>
<evidence type="ECO:0008006" key="5">
    <source>
        <dbReference type="Google" id="ProtNLM"/>
    </source>
</evidence>
<evidence type="ECO:0000259" key="1">
    <source>
        <dbReference type="Pfam" id="PF07514"/>
    </source>
</evidence>
<evidence type="ECO:0000313" key="3">
    <source>
        <dbReference type="EMBL" id="RAT32816.1"/>
    </source>
</evidence>
<organism evidence="3 4">
    <name type="scientific">Lonsdalea populi</name>
    <dbReference type="NCBI Taxonomy" id="1172565"/>
    <lineage>
        <taxon>Bacteria</taxon>
        <taxon>Pseudomonadati</taxon>
        <taxon>Pseudomonadota</taxon>
        <taxon>Gammaproteobacteria</taxon>
        <taxon>Enterobacterales</taxon>
        <taxon>Pectobacteriaceae</taxon>
        <taxon>Lonsdalea</taxon>
    </lineage>
</organism>
<dbReference type="EMBL" id="LUSW01000026">
    <property type="protein sequence ID" value="RAT32816.1"/>
    <property type="molecule type" value="Genomic_DNA"/>
</dbReference>
<accession>A0ABX9EMN9</accession>
<reference evidence="3 4" key="1">
    <citation type="submission" date="2016-02" db="EMBL/GenBank/DDBJ databases">
        <title>Species-wide whole genome sequencing reveals diversity, host range in Lonsdalea quercina.</title>
        <authorList>
            <person name="Li Y."/>
        </authorList>
    </citation>
    <scope>NUCLEOTIDE SEQUENCE [LARGE SCALE GENOMIC DNA]</scope>
    <source>
        <strain evidence="3 4">CFCC 12721</strain>
    </source>
</reference>
<protein>
    <recommendedName>
        <fullName evidence="5">Relaxase</fullName>
    </recommendedName>
</protein>
<dbReference type="Gene3D" id="1.10.10.10">
    <property type="entry name" value="Winged helix-like DNA-binding domain superfamily/Winged helix DNA-binding domain"/>
    <property type="match status" value="1"/>
</dbReference>
<dbReference type="InterPro" id="IPR036388">
    <property type="entry name" value="WH-like_DNA-bd_sf"/>
</dbReference>
<dbReference type="Proteomes" id="UP000250186">
    <property type="component" value="Unassembled WGS sequence"/>
</dbReference>
<dbReference type="Pfam" id="PF07514">
    <property type="entry name" value="TraI_2"/>
    <property type="match status" value="1"/>
</dbReference>
<name>A0ABX9EMN9_9GAMM</name>
<evidence type="ECO:0000259" key="2">
    <source>
        <dbReference type="Pfam" id="PF07515"/>
    </source>
</evidence>
<proteinExistence type="predicted"/>
<dbReference type="Gene3D" id="1.10.3210.40">
    <property type="match status" value="1"/>
</dbReference>
<dbReference type="InterPro" id="IPR011093">
    <property type="entry name" value="TraI_2_C"/>
</dbReference>
<dbReference type="SUPFAM" id="SSF46785">
    <property type="entry name" value="Winged helix' DNA-binding domain"/>
    <property type="match status" value="1"/>
</dbReference>
<dbReference type="InterPro" id="IPR011119">
    <property type="entry name" value="Unchr_helicase_relaxase_TraI"/>
</dbReference>
<dbReference type="InterPro" id="IPR036390">
    <property type="entry name" value="WH_DNA-bd_sf"/>
</dbReference>
<dbReference type="Pfam" id="PF07515">
    <property type="entry name" value="TraI_2_C"/>
    <property type="match status" value="1"/>
</dbReference>
<gene>
    <name evidence="3" type="ORF">AU492_11740</name>
</gene>
<feature type="domain" description="Uncharacterised" evidence="1">
    <location>
        <begin position="3"/>
        <end position="183"/>
    </location>
</feature>
<sequence>MLVENCPLSQQVIEAWWLRPLEELAARVQDCPAAWSGPFSGPGGFIDLSLNVSARAVRLTRGMMLPPGATPEEQAEQVPGWLCAVYWAGLFHHLEWLTQIHGMIKNGRAWYPGLSVPGGEWRVRREENSVRNLNGVYIAYQLLPDAGLIWLQRWPTLSHILLNFLSGNRASSCLLFNIINDASDSCGFNTTVTPTACETGISQGEQVGMQANYIPPKLNESKVIPLSSNDGDIGLSEPIRGTMSPYTPPPQKGGIILSEDGNTTIPTLDSALSNEGAVMSEENDTTRSDEQSETVFNGSVLSILDNMVEGKSSCLTEDNLASMEIPSERSPSEENLGQEIEEIETEKNSGKLFLQWLRESIKDGTLTVNESDSVLHVLSKFVFLASPACFYRFIKMACGGVGDKDQIQKNFESLGIHHSRNGRGLFHYHQHDSLDNRSRYTKVSGYMINIDTLLTNGSVMTDSQWISARK</sequence>
<evidence type="ECO:0000313" key="4">
    <source>
        <dbReference type="Proteomes" id="UP000250186"/>
    </source>
</evidence>
<feature type="domain" description="Putative conjugal transfer nickase/helicase TraI C-terminal" evidence="2">
    <location>
        <begin position="349"/>
        <end position="464"/>
    </location>
</feature>
<dbReference type="Gene3D" id="2.40.10.200">
    <property type="entry name" value="STY4665 C-terminal domain-like"/>
    <property type="match status" value="1"/>
</dbReference>